<dbReference type="AlphaFoldDB" id="A0AA46PJP1"/>
<evidence type="ECO:0000313" key="2">
    <source>
        <dbReference type="Proteomes" id="UP001163947"/>
    </source>
</evidence>
<dbReference type="RefSeq" id="WP_263509319.1">
    <property type="nucleotide sequence ID" value="NZ_CP106982.1"/>
</dbReference>
<sequence length="53" mass="6049">MWWWVAAVLGAWLLVSVAVGLVLGKVLRVADMEESLVEIQRAERESERRTNKP</sequence>
<dbReference type="GeneID" id="83620279"/>
<organism evidence="1 2">
    <name type="scientific">Rhodococcus aetherivorans</name>
    <dbReference type="NCBI Taxonomy" id="191292"/>
    <lineage>
        <taxon>Bacteria</taxon>
        <taxon>Bacillati</taxon>
        <taxon>Actinomycetota</taxon>
        <taxon>Actinomycetes</taxon>
        <taxon>Mycobacteriales</taxon>
        <taxon>Nocardiaceae</taxon>
        <taxon>Rhodococcus</taxon>
    </lineage>
</organism>
<accession>A0AA46PJP1</accession>
<evidence type="ECO:0000313" key="1">
    <source>
        <dbReference type="EMBL" id="UYF95619.1"/>
    </source>
</evidence>
<name>A0AA46PJP1_9NOCA</name>
<proteinExistence type="predicted"/>
<protein>
    <submittedName>
        <fullName evidence="1">Uncharacterized protein</fullName>
    </submittedName>
</protein>
<dbReference type="EMBL" id="CP106982">
    <property type="protein sequence ID" value="UYF95619.1"/>
    <property type="molecule type" value="Genomic_DNA"/>
</dbReference>
<dbReference type="Proteomes" id="UP001163947">
    <property type="component" value="Chromosome"/>
</dbReference>
<gene>
    <name evidence="1" type="ORF">OCS65_07640</name>
</gene>
<reference evidence="1" key="1">
    <citation type="submission" date="2022-09" db="EMBL/GenBank/DDBJ databases">
        <title>The genome sequence of Rhodococcus aetherivorans N1.</title>
        <authorList>
            <person name="Jiang W."/>
        </authorList>
    </citation>
    <scope>NUCLEOTIDE SEQUENCE</scope>
    <source>
        <strain evidence="1">N1</strain>
    </source>
</reference>